<reference evidence="17 18" key="1">
    <citation type="submission" date="2021-05" db="EMBL/GenBank/DDBJ databases">
        <title>The draft genome of Geobacter pelophilus DSM 12255.</title>
        <authorList>
            <person name="Xu Z."/>
            <person name="Masuda Y."/>
            <person name="Itoh H."/>
            <person name="Senoo K."/>
        </authorList>
    </citation>
    <scope>NUCLEOTIDE SEQUENCE [LARGE SCALE GENOMIC DNA]</scope>
    <source>
        <strain evidence="17 18">DSM 12255</strain>
    </source>
</reference>
<evidence type="ECO:0000256" key="15">
    <source>
        <dbReference type="PIRSR" id="PIRSR006439-50"/>
    </source>
</evidence>
<evidence type="ECO:0000256" key="11">
    <source>
        <dbReference type="ARBA" id="ARBA00023014"/>
    </source>
</evidence>
<dbReference type="CDD" id="cd07034">
    <property type="entry name" value="TPP_PYR_PFOR_IOR-alpha_like"/>
    <property type="match status" value="1"/>
</dbReference>
<feature type="binding site" evidence="15">
    <location>
        <position position="573"/>
    </location>
    <ligand>
        <name>[4Fe-4S] cluster</name>
        <dbReference type="ChEBI" id="CHEBI:49883"/>
        <label>2</label>
    </ligand>
</feature>
<feature type="binding site" evidence="15">
    <location>
        <position position="542"/>
    </location>
    <ligand>
        <name>[4Fe-4S] cluster</name>
        <dbReference type="ChEBI" id="CHEBI:49883"/>
        <label>1</label>
    </ligand>
</feature>
<evidence type="ECO:0000256" key="8">
    <source>
        <dbReference type="ARBA" id="ARBA00022982"/>
    </source>
</evidence>
<evidence type="ECO:0000313" key="17">
    <source>
        <dbReference type="EMBL" id="MBT0666400.1"/>
    </source>
</evidence>
<keyword evidence="5 14" id="KW-0813">Transport</keyword>
<dbReference type="PANTHER" id="PTHR43710">
    <property type="entry name" value="2-HYDROXYACYL-COA LYASE"/>
    <property type="match status" value="1"/>
</dbReference>
<dbReference type="CDD" id="cd02008">
    <property type="entry name" value="TPP_IOR_alpha"/>
    <property type="match status" value="1"/>
</dbReference>
<protein>
    <recommendedName>
        <fullName evidence="4 14">Indolepyruvate oxidoreductase subunit IorA</fullName>
        <shortName evidence="14">IOR</shortName>
        <ecNumber evidence="3 14">1.2.7.8</ecNumber>
    </recommendedName>
    <alternativeName>
        <fullName evidence="12 14">Indolepyruvate ferredoxin oxidoreductase subunit alpha</fullName>
    </alternativeName>
</protein>
<comment type="caution">
    <text evidence="17">The sequence shown here is derived from an EMBL/GenBank/DDBJ whole genome shotgun (WGS) entry which is preliminary data.</text>
</comment>
<evidence type="ECO:0000256" key="5">
    <source>
        <dbReference type="ARBA" id="ARBA00022448"/>
    </source>
</evidence>
<dbReference type="GO" id="GO:0051539">
    <property type="term" value="F:4 iron, 4 sulfur cluster binding"/>
    <property type="evidence" value="ECO:0007669"/>
    <property type="project" value="UniProtKB-UniRule"/>
</dbReference>
<keyword evidence="6 14" id="KW-0004">4Fe-4S</keyword>
<feature type="binding site" evidence="15">
    <location>
        <position position="583"/>
    </location>
    <ligand>
        <name>[4Fe-4S] cluster</name>
        <dbReference type="ChEBI" id="CHEBI:49883"/>
        <label>1</label>
    </ligand>
</feature>
<evidence type="ECO:0000313" key="18">
    <source>
        <dbReference type="Proteomes" id="UP000811899"/>
    </source>
</evidence>
<dbReference type="Gene3D" id="3.40.50.970">
    <property type="match status" value="2"/>
</dbReference>
<sequence length="592" mass="64375">MKKEILSGNEAIARGAFEAGVKVASAYPGTPSTEILENIIHYRSINSSWAPNEKVALEVVIGASFGGARAVACMKHVGVNVAADPLFTLSYTGVGGGLLLVVADDPEMHSSQDEQDSRNYAKFVKVPMLEPADSFECKEFTRLAFELSEQFDTPVMLRSCTRISHGKSIVELGEPVTGLPEPKLVKNPAKLVMLPGNARVRHPLVEERVVNLGRHGDSWEINREEYRSADIGIICAGVTYQYVREALPEASTLKLGMVYPLPKGKIQEFAAKVKRLFVVEELDPFIEEQVKAMGIAVTGKEIISLCGELSPGRIRKAFSDAGIICIPENNPLQTEAIPMRPPNMCPGCPHRGLFYELSRLGAYVTGDIGCYTLGFMPPLNAMDTCVCMGASISNASGIVRALPPEEQRRVVAVIGDSTFLHTGLNSLMEMAWNQSPATVVILDNRITAMTGRQENPASGFTLSGEVAPEVKIPDLCKALGIRHVQIVDPYDLDATFKVLKQEMDRSEPSVVITNRPCCLIKGDGRFKADDVLFVDQDSCTGCRACLRIGCPAIEWQPAPDGKKGKAYIDPLLCTGCTVCQQLCKFDAIGRLK</sequence>
<dbReference type="SUPFAM" id="SSF52922">
    <property type="entry name" value="TK C-terminal domain-like"/>
    <property type="match status" value="1"/>
</dbReference>
<dbReference type="PROSITE" id="PS51379">
    <property type="entry name" value="4FE4S_FER_2"/>
    <property type="match status" value="2"/>
</dbReference>
<dbReference type="PIRSF" id="PIRSF006439">
    <property type="entry name" value="Indolepyruvate_ferr_oxidored"/>
    <property type="match status" value="1"/>
</dbReference>
<keyword evidence="9 14" id="KW-0560">Oxidoreductase</keyword>
<evidence type="ECO:0000256" key="12">
    <source>
        <dbReference type="ARBA" id="ARBA00030514"/>
    </source>
</evidence>
<dbReference type="InterPro" id="IPR017896">
    <property type="entry name" value="4Fe4S_Fe-S-bd"/>
</dbReference>
<dbReference type="SUPFAM" id="SSF52518">
    <property type="entry name" value="Thiamin diphosphate-binding fold (THDP-binding)"/>
    <property type="match status" value="2"/>
</dbReference>
<name>A0AAW4LCW8_9BACT</name>
<feature type="binding site" evidence="15">
    <location>
        <position position="539"/>
    </location>
    <ligand>
        <name>[4Fe-4S] cluster</name>
        <dbReference type="ChEBI" id="CHEBI:49883"/>
        <label>1</label>
    </ligand>
</feature>
<dbReference type="InterPro" id="IPR011766">
    <property type="entry name" value="TPP_enzyme_TPP-bd"/>
</dbReference>
<dbReference type="RefSeq" id="WP_214173174.1">
    <property type="nucleotide sequence ID" value="NZ_JAHCVJ010000011.1"/>
</dbReference>
<dbReference type="Pfam" id="PF02775">
    <property type="entry name" value="TPP_enzyme_C"/>
    <property type="match status" value="1"/>
</dbReference>
<evidence type="ECO:0000256" key="10">
    <source>
        <dbReference type="ARBA" id="ARBA00023004"/>
    </source>
</evidence>
<evidence type="ECO:0000256" key="14">
    <source>
        <dbReference type="PIRNR" id="PIRNR006439"/>
    </source>
</evidence>
<dbReference type="GO" id="GO:0046872">
    <property type="term" value="F:metal ion binding"/>
    <property type="evidence" value="ECO:0007669"/>
    <property type="project" value="UniProtKB-UniRule"/>
</dbReference>
<keyword evidence="18" id="KW-1185">Reference proteome</keyword>
<dbReference type="PANTHER" id="PTHR43710:SF5">
    <property type="entry name" value="INDOLEPYRUVATE FERREDOXIN OXIDOREDUCTASE ALPHA SUBUNIT"/>
    <property type="match status" value="1"/>
</dbReference>
<keyword evidence="8 14" id="KW-0249">Electron transport</keyword>
<feature type="binding site" evidence="15">
    <location>
        <position position="579"/>
    </location>
    <ligand>
        <name>[4Fe-4S] cluster</name>
        <dbReference type="ChEBI" id="CHEBI:49883"/>
        <label>2</label>
    </ligand>
</feature>
<dbReference type="AlphaFoldDB" id="A0AAW4LCW8"/>
<comment type="catalytic activity">
    <reaction evidence="13 14">
        <text>indole-3-pyruvate + 2 oxidized [2Fe-2S]-[ferredoxin] + CoA = (indol-3-yl)acetyl-CoA + 2 reduced [2Fe-2S]-[ferredoxin] + CO2 + H(+)</text>
        <dbReference type="Rhea" id="RHEA:12645"/>
        <dbReference type="Rhea" id="RHEA-COMP:10000"/>
        <dbReference type="Rhea" id="RHEA-COMP:10001"/>
        <dbReference type="ChEBI" id="CHEBI:15378"/>
        <dbReference type="ChEBI" id="CHEBI:16526"/>
        <dbReference type="ChEBI" id="CHEBI:17640"/>
        <dbReference type="ChEBI" id="CHEBI:33737"/>
        <dbReference type="ChEBI" id="CHEBI:33738"/>
        <dbReference type="ChEBI" id="CHEBI:57271"/>
        <dbReference type="ChEBI" id="CHEBI:57287"/>
        <dbReference type="EC" id="1.2.7.8"/>
    </reaction>
</comment>
<dbReference type="GO" id="GO:0043805">
    <property type="term" value="F:indolepyruvate ferredoxin oxidoreductase activity"/>
    <property type="evidence" value="ECO:0007669"/>
    <property type="project" value="UniProtKB-UniRule"/>
</dbReference>
<evidence type="ECO:0000256" key="13">
    <source>
        <dbReference type="ARBA" id="ARBA00048332"/>
    </source>
</evidence>
<dbReference type="NCBIfam" id="TIGR03336">
    <property type="entry name" value="IOR_alpha"/>
    <property type="match status" value="1"/>
</dbReference>
<keyword evidence="10 14" id="KW-0408">Iron</keyword>
<evidence type="ECO:0000256" key="7">
    <source>
        <dbReference type="ARBA" id="ARBA00022723"/>
    </source>
</evidence>
<keyword evidence="11 14" id="KW-0411">Iron-sulfur</keyword>
<dbReference type="GO" id="GO:0030976">
    <property type="term" value="F:thiamine pyrophosphate binding"/>
    <property type="evidence" value="ECO:0007669"/>
    <property type="project" value="InterPro"/>
</dbReference>
<dbReference type="Pfam" id="PF12838">
    <property type="entry name" value="Fer4_7"/>
    <property type="match status" value="1"/>
</dbReference>
<keyword evidence="7 14" id="KW-0479">Metal-binding</keyword>
<proteinExistence type="predicted"/>
<evidence type="ECO:0000256" key="2">
    <source>
        <dbReference type="ARBA" id="ARBA00011238"/>
    </source>
</evidence>
<dbReference type="Pfam" id="PF01855">
    <property type="entry name" value="POR_N"/>
    <property type="match status" value="1"/>
</dbReference>
<feature type="binding site" evidence="15">
    <location>
        <position position="550"/>
    </location>
    <ligand>
        <name>[4Fe-4S] cluster</name>
        <dbReference type="ChEBI" id="CHEBI:49883"/>
        <label>2</label>
    </ligand>
</feature>
<dbReference type="InterPro" id="IPR045025">
    <property type="entry name" value="HACL1-like"/>
</dbReference>
<dbReference type="Gene3D" id="3.30.70.20">
    <property type="match status" value="1"/>
</dbReference>
<dbReference type="InterPro" id="IPR017721">
    <property type="entry name" value="IorA"/>
</dbReference>
<evidence type="ECO:0000256" key="4">
    <source>
        <dbReference type="ARBA" id="ARBA00017710"/>
    </source>
</evidence>
<evidence type="ECO:0000256" key="3">
    <source>
        <dbReference type="ARBA" id="ARBA00012812"/>
    </source>
</evidence>
<dbReference type="EC" id="1.2.7.8" evidence="3 14"/>
<dbReference type="EMBL" id="JAHCVJ010000011">
    <property type="protein sequence ID" value="MBT0666400.1"/>
    <property type="molecule type" value="Genomic_DNA"/>
</dbReference>
<evidence type="ECO:0000256" key="1">
    <source>
        <dbReference type="ARBA" id="ARBA00002995"/>
    </source>
</evidence>
<organism evidence="17 18">
    <name type="scientific">Geoanaerobacter pelophilus</name>
    <dbReference type="NCBI Taxonomy" id="60036"/>
    <lineage>
        <taxon>Bacteria</taxon>
        <taxon>Pseudomonadati</taxon>
        <taxon>Thermodesulfobacteriota</taxon>
        <taxon>Desulfuromonadia</taxon>
        <taxon>Geobacterales</taxon>
        <taxon>Geobacteraceae</taxon>
        <taxon>Geoanaerobacter</taxon>
    </lineage>
</organism>
<evidence type="ECO:0000259" key="16">
    <source>
        <dbReference type="PROSITE" id="PS51379"/>
    </source>
</evidence>
<accession>A0AAW4LCW8</accession>
<dbReference type="Proteomes" id="UP000811899">
    <property type="component" value="Unassembled WGS sequence"/>
</dbReference>
<dbReference type="Gene3D" id="3.40.50.920">
    <property type="match status" value="1"/>
</dbReference>
<evidence type="ECO:0000256" key="9">
    <source>
        <dbReference type="ARBA" id="ARBA00023002"/>
    </source>
</evidence>
<dbReference type="InterPro" id="IPR029061">
    <property type="entry name" value="THDP-binding"/>
</dbReference>
<comment type="function">
    <text evidence="1 14">Catalyzes the ferredoxin-dependent oxidative decarboxylation of arylpyruvates.</text>
</comment>
<comment type="cofactor">
    <cofactor evidence="14 15">
        <name>[4Fe-4S] cluster</name>
        <dbReference type="ChEBI" id="CHEBI:49883"/>
    </cofactor>
    <text evidence="14 15">Binds 2 [4Fe-4S] clusters. In this family the first cluster has a non-standard and varying [4Fe-4S] binding motif CX(2)CX(2)CX(4-5)CP.</text>
</comment>
<comment type="subunit">
    <text evidence="2">Heterodimer of the IorA and IorB subunits.</text>
</comment>
<gene>
    <name evidence="17" type="primary">iorA</name>
    <name evidence="17" type="ORF">KI809_18995</name>
</gene>
<dbReference type="FunFam" id="3.40.50.970:FF:000039">
    <property type="entry name" value="Indolepyruvate oxidoreductase subunit IorA"/>
    <property type="match status" value="1"/>
</dbReference>
<dbReference type="InterPro" id="IPR009014">
    <property type="entry name" value="Transketo_C/PFOR_II"/>
</dbReference>
<dbReference type="GO" id="GO:0044281">
    <property type="term" value="P:small molecule metabolic process"/>
    <property type="evidence" value="ECO:0007669"/>
    <property type="project" value="UniProtKB-ARBA"/>
</dbReference>
<feature type="binding site" evidence="15">
    <location>
        <position position="545"/>
    </location>
    <ligand>
        <name>[4Fe-4S] cluster</name>
        <dbReference type="ChEBI" id="CHEBI:49883"/>
        <label>1</label>
    </ligand>
</feature>
<feature type="domain" description="4Fe-4S ferredoxin-type" evidence="16">
    <location>
        <begin position="564"/>
        <end position="592"/>
    </location>
</feature>
<evidence type="ECO:0000256" key="6">
    <source>
        <dbReference type="ARBA" id="ARBA00022485"/>
    </source>
</evidence>
<dbReference type="InterPro" id="IPR002880">
    <property type="entry name" value="Pyrv_Fd/Flavodoxin_OxRdtase_N"/>
</dbReference>
<feature type="domain" description="4Fe-4S ferredoxin-type" evidence="16">
    <location>
        <begin position="530"/>
        <end position="558"/>
    </location>
</feature>
<feature type="binding site" evidence="15">
    <location>
        <position position="576"/>
    </location>
    <ligand>
        <name>[4Fe-4S] cluster</name>
        <dbReference type="ChEBI" id="CHEBI:49883"/>
        <label>2</label>
    </ligand>
</feature>